<feature type="transmembrane region" description="Helical" evidence="1">
    <location>
        <begin position="118"/>
        <end position="139"/>
    </location>
</feature>
<dbReference type="OrthoDB" id="4074030at2759"/>
<keyword evidence="1" id="KW-0472">Membrane</keyword>
<name>J7RY97_HUIN7</name>
<accession>J7RY97</accession>
<keyword evidence="1" id="KW-0812">Transmembrane</keyword>
<dbReference type="STRING" id="1071383.J7RY97"/>
<evidence type="ECO:0000256" key="1">
    <source>
        <dbReference type="SAM" id="Phobius"/>
    </source>
</evidence>
<feature type="transmembrane region" description="Helical" evidence="1">
    <location>
        <begin position="55"/>
        <end position="75"/>
    </location>
</feature>
<gene>
    <name evidence="2" type="primary">KNAG0D03610</name>
    <name evidence="2" type="ordered locus">KNAG_0D03610</name>
</gene>
<dbReference type="AlphaFoldDB" id="J7RY97"/>
<reference evidence="3" key="2">
    <citation type="submission" date="2012-08" db="EMBL/GenBank/DDBJ databases">
        <title>Genome sequence of Kazachstania naganishii.</title>
        <authorList>
            <person name="Gordon J.L."/>
            <person name="Armisen D."/>
            <person name="Proux-Wera E."/>
            <person name="OhEigeartaigh S.S."/>
            <person name="Byrne K.P."/>
            <person name="Wolfe K.H."/>
        </authorList>
    </citation>
    <scope>NUCLEOTIDE SEQUENCE [LARGE SCALE GENOMIC DNA]</scope>
    <source>
        <strain evidence="3">ATCC MYA-139 / BCRC 22969 / CBS 8797 / CCRC 22969 / KCTC 17520 / NBRC 10181 / NCYC 3082</strain>
    </source>
</reference>
<dbReference type="RefSeq" id="XP_022464353.1">
    <property type="nucleotide sequence ID" value="XM_022607793.1"/>
</dbReference>
<proteinExistence type="predicted"/>
<dbReference type="EMBL" id="HE978317">
    <property type="protein sequence ID" value="CCK70107.1"/>
    <property type="molecule type" value="Genomic_DNA"/>
</dbReference>
<keyword evidence="3" id="KW-1185">Reference proteome</keyword>
<feature type="transmembrane region" description="Helical" evidence="1">
    <location>
        <begin position="145"/>
        <end position="165"/>
    </location>
</feature>
<dbReference type="HOGENOM" id="CLU_119636_0_0_1"/>
<keyword evidence="1" id="KW-1133">Transmembrane helix</keyword>
<dbReference type="GeneID" id="34525796"/>
<dbReference type="KEGG" id="kng:KNAG_0D03610"/>
<dbReference type="eggNOG" id="ENOG502S3VI">
    <property type="taxonomic scope" value="Eukaryota"/>
</dbReference>
<sequence length="189" mass="21829">METSSKLSSRFGLRGKQNRPEINEIPGWDIGPLDSEEQEELIQQFELHNYSTNQWTINILSGTFLFCAGLFSILATKSERRVSCMLIAGVQSIACSVVSLRYDIINDFILFRQVRLRFSNSTLTSLNCVILTLILWVTMQHFEDTGLLQLFFQVPLLLFIITVLVKKWGRDIETELRGIRSLKYKYKNV</sequence>
<evidence type="ECO:0000313" key="2">
    <source>
        <dbReference type="EMBL" id="CCK70107.1"/>
    </source>
</evidence>
<protein>
    <submittedName>
        <fullName evidence="2">Uncharacterized protein</fullName>
    </submittedName>
</protein>
<organism evidence="2 3">
    <name type="scientific">Huiozyma naganishii (strain ATCC MYA-139 / BCRC 22969 / CBS 8797 / KCTC 17520 / NBRC 10181 / NCYC 3082 / Yp74L-3)</name>
    <name type="common">Yeast</name>
    <name type="synonym">Kazachstania naganishii</name>
    <dbReference type="NCBI Taxonomy" id="1071383"/>
    <lineage>
        <taxon>Eukaryota</taxon>
        <taxon>Fungi</taxon>
        <taxon>Dikarya</taxon>
        <taxon>Ascomycota</taxon>
        <taxon>Saccharomycotina</taxon>
        <taxon>Saccharomycetes</taxon>
        <taxon>Saccharomycetales</taxon>
        <taxon>Saccharomycetaceae</taxon>
        <taxon>Huiozyma</taxon>
    </lineage>
</organism>
<reference evidence="2 3" key="1">
    <citation type="journal article" date="2011" name="Proc. Natl. Acad. Sci. U.S.A.">
        <title>Evolutionary erosion of yeast sex chromosomes by mating-type switching accidents.</title>
        <authorList>
            <person name="Gordon J.L."/>
            <person name="Armisen D."/>
            <person name="Proux-Wera E."/>
            <person name="Oheigeartaigh S.S."/>
            <person name="Byrne K.P."/>
            <person name="Wolfe K.H."/>
        </authorList>
    </citation>
    <scope>NUCLEOTIDE SEQUENCE [LARGE SCALE GENOMIC DNA]</scope>
    <source>
        <strain evidence="3">ATCC MYA-139 / BCRC 22969 / CBS 8797 / CCRC 22969 / KCTC 17520 / NBRC 10181 / NCYC 3082</strain>
    </source>
</reference>
<dbReference type="OMA" id="CINIRYD"/>
<dbReference type="Proteomes" id="UP000006310">
    <property type="component" value="Chromosome 4"/>
</dbReference>
<evidence type="ECO:0000313" key="3">
    <source>
        <dbReference type="Proteomes" id="UP000006310"/>
    </source>
</evidence>